<dbReference type="CDD" id="cd18746">
    <property type="entry name" value="PIN_VapC4-5_FitB-like"/>
    <property type="match status" value="1"/>
</dbReference>
<evidence type="ECO:0000256" key="1">
    <source>
        <dbReference type="ARBA" id="ARBA00001946"/>
    </source>
</evidence>
<dbReference type="SUPFAM" id="SSF88723">
    <property type="entry name" value="PIN domain-like"/>
    <property type="match status" value="1"/>
</dbReference>
<keyword evidence="5" id="KW-0378">Hydrolase</keyword>
<keyword evidence="6" id="KW-0460">Magnesium</keyword>
<evidence type="ECO:0000256" key="7">
    <source>
        <dbReference type="ARBA" id="ARBA00038093"/>
    </source>
</evidence>
<dbReference type="InterPro" id="IPR050556">
    <property type="entry name" value="Type_II_TA_system_RNase"/>
</dbReference>
<keyword evidence="10" id="KW-1185">Reference proteome</keyword>
<dbReference type="PANTHER" id="PTHR33653:SF1">
    <property type="entry name" value="RIBONUCLEASE VAPC2"/>
    <property type="match status" value="1"/>
</dbReference>
<sequence>MISEFRKGARCDARVASWFASVKDEQLYLSVLTLGEIRRGAERLRRRDVRGADALDRWLIDVERAFVGRILPVDTDVAAEWGRMSALRSAPVVDSLLAATAKANDLTLVTRNVRDVEGLGAIILDPFAAVKPKKGR</sequence>
<evidence type="ECO:0000313" key="9">
    <source>
        <dbReference type="EMBL" id="QGM95515.1"/>
    </source>
</evidence>
<evidence type="ECO:0000256" key="3">
    <source>
        <dbReference type="ARBA" id="ARBA00022722"/>
    </source>
</evidence>
<comment type="similarity">
    <text evidence="7">Belongs to the PINc/VapC protein family.</text>
</comment>
<evidence type="ECO:0000256" key="6">
    <source>
        <dbReference type="ARBA" id="ARBA00022842"/>
    </source>
</evidence>
<keyword evidence="3" id="KW-0540">Nuclease</keyword>
<dbReference type="InterPro" id="IPR002716">
    <property type="entry name" value="PIN_dom"/>
</dbReference>
<evidence type="ECO:0000259" key="8">
    <source>
        <dbReference type="Pfam" id="PF01850"/>
    </source>
</evidence>
<dbReference type="InterPro" id="IPR029060">
    <property type="entry name" value="PIN-like_dom_sf"/>
</dbReference>
<evidence type="ECO:0000256" key="5">
    <source>
        <dbReference type="ARBA" id="ARBA00022801"/>
    </source>
</evidence>
<reference evidence="9 10" key="2">
    <citation type="journal article" date="2021" name="AMB Express">
        <title>Isolation and characterisation of Methylocystis spp. for poly-3-hydroxybutyrate production using waste methane feedstocks.</title>
        <authorList>
            <person name="Rumah B.L."/>
            <person name="Stead C.E."/>
            <person name="Claxton Stevens B.H."/>
            <person name="Minton N.P."/>
            <person name="Grosse-Honebrink A."/>
            <person name="Zhang Y."/>
        </authorList>
    </citation>
    <scope>NUCLEOTIDE SEQUENCE [LARGE SCALE GENOMIC DNA]</scope>
    <source>
        <strain evidence="9 10">BRCS1</strain>
    </source>
</reference>
<dbReference type="Proteomes" id="UP000424673">
    <property type="component" value="Chromosome"/>
</dbReference>
<feature type="domain" description="PIN" evidence="8">
    <location>
        <begin position="15"/>
        <end position="112"/>
    </location>
</feature>
<proteinExistence type="inferred from homology"/>
<name>A0ABX6ELW4_9HYPH</name>
<dbReference type="Gene3D" id="3.40.50.1010">
    <property type="entry name" value="5'-nuclease"/>
    <property type="match status" value="1"/>
</dbReference>
<reference evidence="10" key="1">
    <citation type="submission" date="2019-09" db="EMBL/GenBank/DDBJ databases">
        <title>Isolation and complete genome sequencing of Methylocystis species.</title>
        <authorList>
            <person name="Rumah B.L."/>
            <person name="Stead C.E."/>
            <person name="Stevens B.C."/>
            <person name="Minton N.P."/>
            <person name="Grosse-Honebrink A."/>
            <person name="Zhang Y."/>
        </authorList>
    </citation>
    <scope>NUCLEOTIDE SEQUENCE [LARGE SCALE GENOMIC DNA]</scope>
    <source>
        <strain evidence="10">BRCS1</strain>
    </source>
</reference>
<evidence type="ECO:0000256" key="4">
    <source>
        <dbReference type="ARBA" id="ARBA00022723"/>
    </source>
</evidence>
<organism evidence="9 10">
    <name type="scientific">Methylocystis rosea</name>
    <dbReference type="NCBI Taxonomy" id="173366"/>
    <lineage>
        <taxon>Bacteria</taxon>
        <taxon>Pseudomonadati</taxon>
        <taxon>Pseudomonadota</taxon>
        <taxon>Alphaproteobacteria</taxon>
        <taxon>Hyphomicrobiales</taxon>
        <taxon>Methylocystaceae</taxon>
        <taxon>Methylocystis</taxon>
    </lineage>
</organism>
<gene>
    <name evidence="9" type="ORF">F7D13_02440</name>
</gene>
<keyword evidence="2" id="KW-1277">Toxin-antitoxin system</keyword>
<keyword evidence="4" id="KW-0479">Metal-binding</keyword>
<dbReference type="PANTHER" id="PTHR33653">
    <property type="entry name" value="RIBONUCLEASE VAPC2"/>
    <property type="match status" value="1"/>
</dbReference>
<comment type="cofactor">
    <cofactor evidence="1">
        <name>Mg(2+)</name>
        <dbReference type="ChEBI" id="CHEBI:18420"/>
    </cofactor>
</comment>
<accession>A0ABX6ELW4</accession>
<dbReference type="Pfam" id="PF01850">
    <property type="entry name" value="PIN"/>
    <property type="match status" value="1"/>
</dbReference>
<evidence type="ECO:0000256" key="2">
    <source>
        <dbReference type="ARBA" id="ARBA00022649"/>
    </source>
</evidence>
<dbReference type="EMBL" id="CP044328">
    <property type="protein sequence ID" value="QGM95515.1"/>
    <property type="molecule type" value="Genomic_DNA"/>
</dbReference>
<evidence type="ECO:0000313" key="10">
    <source>
        <dbReference type="Proteomes" id="UP000424673"/>
    </source>
</evidence>
<protein>
    <submittedName>
        <fullName evidence="9">Type II toxin-antitoxin system VapC family toxin</fullName>
    </submittedName>
</protein>